<dbReference type="STRING" id="756272.Plabr_4524"/>
<comment type="similarity">
    <text evidence="1">Belongs to the TolB family.</text>
</comment>
<dbReference type="AlphaFoldDB" id="F0SMB6"/>
<sequence length="339" mass="37782">MSDSVPSQPKRHTLAWLLVALVVVFWLGPAACLISLNPPGSHSRPHTHSDVTVSLLPGDQEFVFSAVGQGRLDLYLLDLQDHSVVQLTDSPAYETAPAVSPDGVWIVYAAGQWPDAADHLFRIRIDGEEKQQLTDSDGNDTAPAFSPDGKSVVFVRETEYRWGGLASNWTERGMICLMHADGSNLRILVSEELDAFAPAFSADGRSIIYSVNDERFAVSLDDQDRVTKLPGPAGALPSPNGEWLVYSRGHYARDYQVFLLNTHSGEEVCLTPELGYCFKPWFSRTGDRIFFFHEEWPDGGTGEPKRNVWEIALEGNRQPREVFDYQLFDAPLKWTAAEQ</sequence>
<dbReference type="SUPFAM" id="SSF69304">
    <property type="entry name" value="Tricorn protease N-terminal domain"/>
    <property type="match status" value="1"/>
</dbReference>
<evidence type="ECO:0000313" key="3">
    <source>
        <dbReference type="Proteomes" id="UP000006860"/>
    </source>
</evidence>
<proteinExistence type="inferred from homology"/>
<dbReference type="InterPro" id="IPR011042">
    <property type="entry name" value="6-blade_b-propeller_TolB-like"/>
</dbReference>
<dbReference type="EMBL" id="CP002546">
    <property type="protein sequence ID" value="ADY62095.1"/>
    <property type="molecule type" value="Genomic_DNA"/>
</dbReference>
<name>F0SMB6_RUBBR</name>
<dbReference type="RefSeq" id="WP_013630799.1">
    <property type="nucleotide sequence ID" value="NC_015174.1"/>
</dbReference>
<dbReference type="InterPro" id="IPR011659">
    <property type="entry name" value="WD40"/>
</dbReference>
<protein>
    <submittedName>
        <fullName evidence="2">WD40-like beta Propeller containing protein</fullName>
    </submittedName>
</protein>
<organism evidence="2 3">
    <name type="scientific">Rubinisphaera brasiliensis (strain ATCC 49424 / DSM 5305 / JCM 21570 / IAM 15109 / NBRC 103401 / IFAM 1448)</name>
    <name type="common">Planctomyces brasiliensis</name>
    <dbReference type="NCBI Taxonomy" id="756272"/>
    <lineage>
        <taxon>Bacteria</taxon>
        <taxon>Pseudomonadati</taxon>
        <taxon>Planctomycetota</taxon>
        <taxon>Planctomycetia</taxon>
        <taxon>Planctomycetales</taxon>
        <taxon>Planctomycetaceae</taxon>
        <taxon>Rubinisphaera</taxon>
    </lineage>
</organism>
<dbReference type="PANTHER" id="PTHR36842">
    <property type="entry name" value="PROTEIN TOLB HOMOLOG"/>
    <property type="match status" value="1"/>
</dbReference>
<dbReference type="eggNOG" id="COG0823">
    <property type="taxonomic scope" value="Bacteria"/>
</dbReference>
<keyword evidence="3" id="KW-1185">Reference proteome</keyword>
<reference evidence="3" key="1">
    <citation type="submission" date="2011-02" db="EMBL/GenBank/DDBJ databases">
        <title>The complete genome of Planctomyces brasiliensis DSM 5305.</title>
        <authorList>
            <person name="Lucas S."/>
            <person name="Copeland A."/>
            <person name="Lapidus A."/>
            <person name="Bruce D."/>
            <person name="Goodwin L."/>
            <person name="Pitluck S."/>
            <person name="Kyrpides N."/>
            <person name="Mavromatis K."/>
            <person name="Pagani I."/>
            <person name="Ivanova N."/>
            <person name="Ovchinnikova G."/>
            <person name="Lu M."/>
            <person name="Detter J.C."/>
            <person name="Han C."/>
            <person name="Land M."/>
            <person name="Hauser L."/>
            <person name="Markowitz V."/>
            <person name="Cheng J.-F."/>
            <person name="Hugenholtz P."/>
            <person name="Woyke T."/>
            <person name="Wu D."/>
            <person name="Tindall B."/>
            <person name="Pomrenke H.G."/>
            <person name="Brambilla E."/>
            <person name="Klenk H.-P."/>
            <person name="Eisen J.A."/>
        </authorList>
    </citation>
    <scope>NUCLEOTIDE SEQUENCE [LARGE SCALE GENOMIC DNA]</scope>
    <source>
        <strain evidence="3">ATCC 49424 / DSM 5305 / JCM 21570 / NBRC 103401 / IFAM 1448</strain>
    </source>
</reference>
<dbReference type="KEGG" id="pbs:Plabr_4524"/>
<dbReference type="Pfam" id="PF07676">
    <property type="entry name" value="PD40"/>
    <property type="match status" value="3"/>
</dbReference>
<evidence type="ECO:0000313" key="2">
    <source>
        <dbReference type="EMBL" id="ADY62095.1"/>
    </source>
</evidence>
<dbReference type="OrthoDB" id="269409at2"/>
<dbReference type="PANTHER" id="PTHR36842:SF1">
    <property type="entry name" value="PROTEIN TOLB"/>
    <property type="match status" value="1"/>
</dbReference>
<evidence type="ECO:0000256" key="1">
    <source>
        <dbReference type="ARBA" id="ARBA00009820"/>
    </source>
</evidence>
<accession>F0SMB6</accession>
<gene>
    <name evidence="2" type="ordered locus">Plabr_4524</name>
</gene>
<dbReference type="HOGENOM" id="CLU_818566_0_0_0"/>
<dbReference type="Proteomes" id="UP000006860">
    <property type="component" value="Chromosome"/>
</dbReference>
<dbReference type="Gene3D" id="2.120.10.30">
    <property type="entry name" value="TolB, C-terminal domain"/>
    <property type="match status" value="2"/>
</dbReference>